<name>A7A400_BIFAD</name>
<sequence>MRVQEDFETDYPTFHRFRRLVRRWRLAEARAIKDPVRRCAG</sequence>
<dbReference type="Proteomes" id="UP000003773">
    <property type="component" value="Unassembled WGS sequence"/>
</dbReference>
<comment type="caution">
    <text evidence="1">The sequence shown here is derived from an EMBL/GenBank/DDBJ whole genome shotgun (WGS) entry which is preliminary data.</text>
</comment>
<gene>
    <name evidence="1" type="ORF">BIFADO_00549</name>
</gene>
<reference evidence="1 2" key="1">
    <citation type="submission" date="2007-04" db="EMBL/GenBank/DDBJ databases">
        <authorList>
            <person name="Fulton L."/>
            <person name="Clifton S."/>
            <person name="Fulton B."/>
            <person name="Xu J."/>
            <person name="Minx P."/>
            <person name="Pepin K.H."/>
            <person name="Johnson M."/>
            <person name="Thiruvilangam P."/>
            <person name="Bhonagiri V."/>
            <person name="Nash W.E."/>
            <person name="Mardis E.R."/>
            <person name="Wilson R.K."/>
        </authorList>
    </citation>
    <scope>NUCLEOTIDE SEQUENCE [LARGE SCALE GENOMIC DNA]</scope>
    <source>
        <strain evidence="1 2">L2-32</strain>
    </source>
</reference>
<accession>A7A400</accession>
<dbReference type="HOGENOM" id="CLU_3266360_0_0_11"/>
<organism evidence="1 2">
    <name type="scientific">Bifidobacterium adolescentis L2-32</name>
    <dbReference type="NCBI Taxonomy" id="411481"/>
    <lineage>
        <taxon>Bacteria</taxon>
        <taxon>Bacillati</taxon>
        <taxon>Actinomycetota</taxon>
        <taxon>Actinomycetes</taxon>
        <taxon>Bifidobacteriales</taxon>
        <taxon>Bifidobacteriaceae</taxon>
        <taxon>Bifidobacterium</taxon>
    </lineage>
</organism>
<proteinExistence type="predicted"/>
<evidence type="ECO:0000313" key="2">
    <source>
        <dbReference type="Proteomes" id="UP000003773"/>
    </source>
</evidence>
<dbReference type="AlphaFoldDB" id="A7A400"/>
<dbReference type="EMBL" id="AAXD02000018">
    <property type="protein sequence ID" value="EDN83633.1"/>
    <property type="molecule type" value="Genomic_DNA"/>
</dbReference>
<reference evidence="1 2" key="2">
    <citation type="submission" date="2007-05" db="EMBL/GenBank/DDBJ databases">
        <title>Draft genome sequence of Bifidobacterium adolescentis (L2-32).</title>
        <authorList>
            <person name="Sudarsanam P."/>
            <person name="Ley R."/>
            <person name="Guruge J."/>
            <person name="Turnbaugh P.J."/>
            <person name="Mahowald M."/>
            <person name="Liep D."/>
            <person name="Gordon J."/>
        </authorList>
    </citation>
    <scope>NUCLEOTIDE SEQUENCE [LARGE SCALE GENOMIC DNA]</scope>
    <source>
        <strain evidence="1 2">L2-32</strain>
    </source>
</reference>
<evidence type="ECO:0000313" key="1">
    <source>
        <dbReference type="EMBL" id="EDN83633.1"/>
    </source>
</evidence>
<protein>
    <submittedName>
        <fullName evidence="1">Uncharacterized protein</fullName>
    </submittedName>
</protein>